<reference evidence="3" key="1">
    <citation type="journal article" date="2019" name="Int. J. Syst. Evol. Microbiol.">
        <title>The Global Catalogue of Microorganisms (GCM) 10K type strain sequencing project: providing services to taxonomists for standard genome sequencing and annotation.</title>
        <authorList>
            <consortium name="The Broad Institute Genomics Platform"/>
            <consortium name="The Broad Institute Genome Sequencing Center for Infectious Disease"/>
            <person name="Wu L."/>
            <person name="Ma J."/>
        </authorList>
    </citation>
    <scope>NUCLEOTIDE SEQUENCE [LARGE SCALE GENOMIC DNA]</scope>
    <source>
        <strain evidence="3">CCUG 47105</strain>
    </source>
</reference>
<comment type="caution">
    <text evidence="2">The sequence shown here is derived from an EMBL/GenBank/DDBJ whole genome shotgun (WGS) entry which is preliminary data.</text>
</comment>
<keyword evidence="3" id="KW-1185">Reference proteome</keyword>
<evidence type="ECO:0000256" key="1">
    <source>
        <dbReference type="SAM" id="MobiDB-lite"/>
    </source>
</evidence>
<sequence>MTQATSATRPSPHDDDPQAAAQVRGAHLVGSVNLPTAEDTFRTVAAHAGTHLRRIPDGEVGERFHWILFQGARFDAVPGLARLPIEPVIVAGFDVRPHVLDGSVPADELVFGELGYAAAATASYADFVRLRAQGVIPATTRFQVCLPTPLAPVVAFVVPEAREVVYPAYEAAMLREIEAIVAAVPAGDLAIQLDLATEFALVEGANLGAGPAQAWFAIDSDEVLSGCVARAARVASTVPADVELGFHLCYGDVAEKHFVEPSDTRRLVEVANGLAATVTREIAWFHLPVPIERDDVEYVAPLADLTIDPATELYLGVVHHEDGVEGAQRRLAAAAQVLGEREIGVGTECGFGRGPSERTGPLLDVHTAVARAW</sequence>
<name>A0ABW1X8D4_9CELL</name>
<evidence type="ECO:0008006" key="4">
    <source>
        <dbReference type="Google" id="ProtNLM"/>
    </source>
</evidence>
<gene>
    <name evidence="2" type="ORF">ACFP71_01940</name>
</gene>
<evidence type="ECO:0000313" key="3">
    <source>
        <dbReference type="Proteomes" id="UP001596305"/>
    </source>
</evidence>
<accession>A0ABW1X8D4</accession>
<evidence type="ECO:0000313" key="2">
    <source>
        <dbReference type="EMBL" id="MFC6423571.1"/>
    </source>
</evidence>
<dbReference type="EMBL" id="JBHSTM010000001">
    <property type="protein sequence ID" value="MFC6423571.1"/>
    <property type="molecule type" value="Genomic_DNA"/>
</dbReference>
<dbReference type="SUPFAM" id="SSF51726">
    <property type="entry name" value="UROD/MetE-like"/>
    <property type="match status" value="1"/>
</dbReference>
<organism evidence="2 3">
    <name type="scientific">Oerskovia paurometabola</name>
    <dbReference type="NCBI Taxonomy" id="162170"/>
    <lineage>
        <taxon>Bacteria</taxon>
        <taxon>Bacillati</taxon>
        <taxon>Actinomycetota</taxon>
        <taxon>Actinomycetes</taxon>
        <taxon>Micrococcales</taxon>
        <taxon>Cellulomonadaceae</taxon>
        <taxon>Oerskovia</taxon>
    </lineage>
</organism>
<dbReference type="Gene3D" id="3.20.20.210">
    <property type="match status" value="1"/>
</dbReference>
<dbReference type="InterPro" id="IPR038071">
    <property type="entry name" value="UROD/MetE-like_sf"/>
</dbReference>
<dbReference type="RefSeq" id="WP_239527415.1">
    <property type="nucleotide sequence ID" value="NZ_BAAAIY010000004.1"/>
</dbReference>
<feature type="region of interest" description="Disordered" evidence="1">
    <location>
        <begin position="1"/>
        <end position="21"/>
    </location>
</feature>
<protein>
    <recommendedName>
        <fullName evidence="4">Methionine synthase</fullName>
    </recommendedName>
</protein>
<dbReference type="Proteomes" id="UP001596305">
    <property type="component" value="Unassembled WGS sequence"/>
</dbReference>
<proteinExistence type="predicted"/>